<dbReference type="PANTHER" id="PTHR34501">
    <property type="entry name" value="PROTEIN YDDL-RELATED"/>
    <property type="match status" value="1"/>
</dbReference>
<evidence type="ECO:0000256" key="5">
    <source>
        <dbReference type="ARBA" id="ARBA00022692"/>
    </source>
</evidence>
<evidence type="ECO:0000256" key="2">
    <source>
        <dbReference type="ARBA" id="ARBA00011233"/>
    </source>
</evidence>
<dbReference type="GO" id="GO:0015288">
    <property type="term" value="F:porin activity"/>
    <property type="evidence" value="ECO:0007669"/>
    <property type="project" value="UniProtKB-KW"/>
</dbReference>
<evidence type="ECO:0000259" key="11">
    <source>
        <dbReference type="Pfam" id="PF13609"/>
    </source>
</evidence>
<proteinExistence type="predicted"/>
<dbReference type="OrthoDB" id="8957883at2"/>
<dbReference type="SUPFAM" id="SSF56935">
    <property type="entry name" value="Porins"/>
    <property type="match status" value="1"/>
</dbReference>
<dbReference type="Proteomes" id="UP000318126">
    <property type="component" value="Unassembled WGS sequence"/>
</dbReference>
<dbReference type="Gene3D" id="2.40.160.10">
    <property type="entry name" value="Porin"/>
    <property type="match status" value="1"/>
</dbReference>
<keyword evidence="10" id="KW-0998">Cell outer membrane</keyword>
<evidence type="ECO:0000313" key="12">
    <source>
        <dbReference type="EMBL" id="TRY11635.1"/>
    </source>
</evidence>
<name>A0A553JGR7_SHEHA</name>
<keyword evidence="3" id="KW-0813">Transport</keyword>
<dbReference type="InterPro" id="IPR023614">
    <property type="entry name" value="Porin_dom_sf"/>
</dbReference>
<evidence type="ECO:0000313" key="13">
    <source>
        <dbReference type="Proteomes" id="UP000318126"/>
    </source>
</evidence>
<sequence length="350" mass="37398">MMIRQTTLLATCIYCLYSPVQAIELNVYGLGHLSVDSVDDGQENSIYVASNSSRLGLNGEHQLTDGMKIIFQYETGIDLTAQGGNDGNGGAESSGQIFTKGRPSYLGVEGHFGTVLAGHMPFLDQYANDYNLFADQIGDLGNLWEANGIPGRADNVIYYKTPDFSGFDAAVTYVPEEGVNDTDYYLLKGNYGRENLQLGVMYTSIGQGEVADNNHTAAAVTLGYSFGQFSVGGGYQSEMDIGGASGNDRESFSVGGSMEVGEKGKVKAQFAVSSGEGDASDATQIAVGYDYSFDEQTTIYIAYANMNNDENVNFSVNGKGHGDKVIPMMGNDPHAISLGIVYSFSYGIVN</sequence>
<evidence type="ECO:0000256" key="4">
    <source>
        <dbReference type="ARBA" id="ARBA00022452"/>
    </source>
</evidence>
<organism evidence="12 13">
    <name type="scientific">Shewanella hanedai</name>
    <name type="common">Alteromonas hanedai</name>
    <dbReference type="NCBI Taxonomy" id="25"/>
    <lineage>
        <taxon>Bacteria</taxon>
        <taxon>Pseudomonadati</taxon>
        <taxon>Pseudomonadota</taxon>
        <taxon>Gammaproteobacteria</taxon>
        <taxon>Alteromonadales</taxon>
        <taxon>Shewanellaceae</taxon>
        <taxon>Shewanella</taxon>
    </lineage>
</organism>
<evidence type="ECO:0000256" key="3">
    <source>
        <dbReference type="ARBA" id="ARBA00022448"/>
    </source>
</evidence>
<comment type="subunit">
    <text evidence="2">Homotrimer.</text>
</comment>
<dbReference type="PRINTS" id="PR00182">
    <property type="entry name" value="ECOLNEIPORIN"/>
</dbReference>
<evidence type="ECO:0000256" key="1">
    <source>
        <dbReference type="ARBA" id="ARBA00004571"/>
    </source>
</evidence>
<dbReference type="GO" id="GO:0009279">
    <property type="term" value="C:cell outer membrane"/>
    <property type="evidence" value="ECO:0007669"/>
    <property type="project" value="UniProtKB-SubCell"/>
</dbReference>
<protein>
    <submittedName>
        <fullName evidence="12">Porin</fullName>
    </submittedName>
</protein>
<dbReference type="EMBL" id="VKGK01000045">
    <property type="protein sequence ID" value="TRY11635.1"/>
    <property type="molecule type" value="Genomic_DNA"/>
</dbReference>
<keyword evidence="13" id="KW-1185">Reference proteome</keyword>
<keyword evidence="9" id="KW-0472">Membrane</keyword>
<keyword evidence="5" id="KW-0812">Transmembrane</keyword>
<accession>A0A553JGR7</accession>
<evidence type="ECO:0000256" key="6">
    <source>
        <dbReference type="ARBA" id="ARBA00022729"/>
    </source>
</evidence>
<evidence type="ECO:0000256" key="10">
    <source>
        <dbReference type="ARBA" id="ARBA00023237"/>
    </source>
</evidence>
<dbReference type="AlphaFoldDB" id="A0A553JGR7"/>
<dbReference type="RefSeq" id="WP_144042566.1">
    <property type="nucleotide sequence ID" value="NZ_BMPL01000048.1"/>
</dbReference>
<keyword evidence="8" id="KW-0626">Porin</keyword>
<comment type="subcellular location">
    <subcellularLocation>
        <location evidence="1">Cell outer membrane</location>
        <topology evidence="1">Multi-pass membrane protein</topology>
    </subcellularLocation>
</comment>
<gene>
    <name evidence="12" type="ORF">FN961_23405</name>
</gene>
<keyword evidence="7" id="KW-0406">Ion transport</keyword>
<dbReference type="InterPro" id="IPR033900">
    <property type="entry name" value="Gram_neg_porin_domain"/>
</dbReference>
<dbReference type="PANTHER" id="PTHR34501:SF9">
    <property type="entry name" value="MAJOR OUTER MEMBRANE PROTEIN P.IA"/>
    <property type="match status" value="1"/>
</dbReference>
<feature type="domain" description="Porin" evidence="11">
    <location>
        <begin position="18"/>
        <end position="310"/>
    </location>
</feature>
<dbReference type="GO" id="GO:0034220">
    <property type="term" value="P:monoatomic ion transmembrane transport"/>
    <property type="evidence" value="ECO:0007669"/>
    <property type="project" value="InterPro"/>
</dbReference>
<comment type="caution">
    <text evidence="12">The sequence shown here is derived from an EMBL/GenBank/DDBJ whole genome shotgun (WGS) entry which is preliminary data.</text>
</comment>
<dbReference type="CDD" id="cd00342">
    <property type="entry name" value="gram_neg_porins"/>
    <property type="match status" value="1"/>
</dbReference>
<evidence type="ECO:0000256" key="7">
    <source>
        <dbReference type="ARBA" id="ARBA00023065"/>
    </source>
</evidence>
<keyword evidence="6" id="KW-0732">Signal</keyword>
<dbReference type="GO" id="GO:0046930">
    <property type="term" value="C:pore complex"/>
    <property type="evidence" value="ECO:0007669"/>
    <property type="project" value="UniProtKB-KW"/>
</dbReference>
<reference evidence="13" key="1">
    <citation type="submission" date="2019-07" db="EMBL/GenBank/DDBJ databases">
        <title>Shewanella sp. YLB-08 draft genomic sequence.</title>
        <authorList>
            <person name="Yu L."/>
        </authorList>
    </citation>
    <scope>NUCLEOTIDE SEQUENCE [LARGE SCALE GENOMIC DNA]</scope>
    <source>
        <strain evidence="13">JCM 20706</strain>
    </source>
</reference>
<dbReference type="InterPro" id="IPR001702">
    <property type="entry name" value="Porin_Gram-ve"/>
</dbReference>
<dbReference type="InterPro" id="IPR050298">
    <property type="entry name" value="Gram-neg_bact_OMP"/>
</dbReference>
<keyword evidence="4" id="KW-1134">Transmembrane beta strand</keyword>
<dbReference type="Pfam" id="PF13609">
    <property type="entry name" value="Porin_4"/>
    <property type="match status" value="1"/>
</dbReference>
<evidence type="ECO:0000256" key="9">
    <source>
        <dbReference type="ARBA" id="ARBA00023136"/>
    </source>
</evidence>
<evidence type="ECO:0000256" key="8">
    <source>
        <dbReference type="ARBA" id="ARBA00023114"/>
    </source>
</evidence>